<evidence type="ECO:0008006" key="5">
    <source>
        <dbReference type="Google" id="ProtNLM"/>
    </source>
</evidence>
<dbReference type="AlphaFoldDB" id="A0A8H6H8U9"/>
<reference evidence="3 4" key="1">
    <citation type="submission" date="2020-07" db="EMBL/GenBank/DDBJ databases">
        <title>Comparative genomics of pyrophilous fungi reveals a link between fire events and developmental genes.</title>
        <authorList>
            <consortium name="DOE Joint Genome Institute"/>
            <person name="Steindorff A.S."/>
            <person name="Carver A."/>
            <person name="Calhoun S."/>
            <person name="Stillman K."/>
            <person name="Liu H."/>
            <person name="Lipzen A."/>
            <person name="Pangilinan J."/>
            <person name="Labutti K."/>
            <person name="Bruns T.D."/>
            <person name="Grigoriev I.V."/>
        </authorList>
    </citation>
    <scope>NUCLEOTIDE SEQUENCE [LARGE SCALE GENOMIC DNA]</scope>
    <source>
        <strain evidence="3 4">CBS 144469</strain>
    </source>
</reference>
<feature type="region of interest" description="Disordered" evidence="1">
    <location>
        <begin position="188"/>
        <end position="225"/>
    </location>
</feature>
<dbReference type="Proteomes" id="UP000521943">
    <property type="component" value="Unassembled WGS sequence"/>
</dbReference>
<feature type="compositionally biased region" description="Gly residues" evidence="1">
    <location>
        <begin position="196"/>
        <end position="220"/>
    </location>
</feature>
<name>A0A8H6H8U9_9AGAR</name>
<proteinExistence type="predicted"/>
<organism evidence="3 4">
    <name type="scientific">Ephemerocybe angulata</name>
    <dbReference type="NCBI Taxonomy" id="980116"/>
    <lineage>
        <taxon>Eukaryota</taxon>
        <taxon>Fungi</taxon>
        <taxon>Dikarya</taxon>
        <taxon>Basidiomycota</taxon>
        <taxon>Agaricomycotina</taxon>
        <taxon>Agaricomycetes</taxon>
        <taxon>Agaricomycetidae</taxon>
        <taxon>Agaricales</taxon>
        <taxon>Agaricineae</taxon>
        <taxon>Psathyrellaceae</taxon>
        <taxon>Ephemerocybe</taxon>
    </lineage>
</organism>
<protein>
    <recommendedName>
        <fullName evidence="5">C2H2-type domain-containing protein</fullName>
    </recommendedName>
</protein>
<evidence type="ECO:0000256" key="1">
    <source>
        <dbReference type="SAM" id="MobiDB-lite"/>
    </source>
</evidence>
<dbReference type="OrthoDB" id="3125602at2759"/>
<comment type="caution">
    <text evidence="3">The sequence shown here is derived from an EMBL/GenBank/DDBJ whole genome shotgun (WGS) entry which is preliminary data.</text>
</comment>
<dbReference type="EMBL" id="JACGCI010000181">
    <property type="protein sequence ID" value="KAF6742528.1"/>
    <property type="molecule type" value="Genomic_DNA"/>
</dbReference>
<feature type="chain" id="PRO_5034761033" description="C2H2-type domain-containing protein" evidence="2">
    <location>
        <begin position="20"/>
        <end position="366"/>
    </location>
</feature>
<sequence length="366" mass="39130">MRVSIITALFFSLASFTHAQYYDVDFDARAMDDVLERREILDGLSTRELVNELSARLDDRLSRRAPDKKQPNKRGVGLRHDPVYKCPGCGQTFATEAETSKIGSRHTKTTKTAHKHNPKSIDITRRTIATHRLFSCRSAVQDPAPHERKNAAPVSQVLHLGIGLCVNVARSERACAVAYANDVARVSKRTPLPVPGSGGGGGGGGGGAGGGGSAGSGRGGTSPTAAPVASVTVVCARDDDDADSAIGLSESPPFTSSALPLRLSPPEDDHHPEINTLDPNTDHCHPRPTRTRNRDFSAPLTVSAHPPICAHKFDTALDAEKEVMVLRFSLVFECSSMPTSAFASTVDWWAGRGGCYVATLWKSVAR</sequence>
<keyword evidence="2" id="KW-0732">Signal</keyword>
<accession>A0A8H6H8U9</accession>
<evidence type="ECO:0000256" key="2">
    <source>
        <dbReference type="SAM" id="SignalP"/>
    </source>
</evidence>
<gene>
    <name evidence="3" type="ORF">DFP72DRAFT_1081832</name>
</gene>
<feature type="signal peptide" evidence="2">
    <location>
        <begin position="1"/>
        <end position="19"/>
    </location>
</feature>
<evidence type="ECO:0000313" key="4">
    <source>
        <dbReference type="Proteomes" id="UP000521943"/>
    </source>
</evidence>
<feature type="region of interest" description="Disordered" evidence="1">
    <location>
        <begin position="273"/>
        <end position="294"/>
    </location>
</feature>
<evidence type="ECO:0000313" key="3">
    <source>
        <dbReference type="EMBL" id="KAF6742528.1"/>
    </source>
</evidence>
<keyword evidence="4" id="KW-1185">Reference proteome</keyword>